<feature type="compositionally biased region" description="Basic residues" evidence="1">
    <location>
        <begin position="110"/>
        <end position="120"/>
    </location>
</feature>
<organism evidence="2 3">
    <name type="scientific">Hydnomerulius pinastri MD-312</name>
    <dbReference type="NCBI Taxonomy" id="994086"/>
    <lineage>
        <taxon>Eukaryota</taxon>
        <taxon>Fungi</taxon>
        <taxon>Dikarya</taxon>
        <taxon>Basidiomycota</taxon>
        <taxon>Agaricomycotina</taxon>
        <taxon>Agaricomycetes</taxon>
        <taxon>Agaricomycetidae</taxon>
        <taxon>Boletales</taxon>
        <taxon>Boletales incertae sedis</taxon>
        <taxon>Leucogyrophana</taxon>
    </lineage>
</organism>
<evidence type="ECO:0000313" key="3">
    <source>
        <dbReference type="Proteomes" id="UP000053820"/>
    </source>
</evidence>
<keyword evidence="3" id="KW-1185">Reference proteome</keyword>
<sequence length="157" mass="18265">MYQRTGQGYGNDGDSAVRLLPYCHYAFYSVMLSAVWLKPVDTLVSSVRIACYVLYNSHHPKYKFQKTHRPLNHSVDPQLPQHPIKYCAYNPRNKLPHRYSRSPNPNVPRTPRRQRIHQRLPKNPGDRHISRSYLVAYTRVRDAPCDGSFSGDRERSG</sequence>
<dbReference type="EMBL" id="KN839848">
    <property type="protein sequence ID" value="KIJ63988.1"/>
    <property type="molecule type" value="Genomic_DNA"/>
</dbReference>
<protein>
    <submittedName>
        <fullName evidence="2">Uncharacterized protein</fullName>
    </submittedName>
</protein>
<dbReference type="HOGENOM" id="CLU_1678139_0_0_1"/>
<feature type="region of interest" description="Disordered" evidence="1">
    <location>
        <begin position="95"/>
        <end position="128"/>
    </location>
</feature>
<reference evidence="2 3" key="1">
    <citation type="submission" date="2014-04" db="EMBL/GenBank/DDBJ databases">
        <title>Evolutionary Origins and Diversification of the Mycorrhizal Mutualists.</title>
        <authorList>
            <consortium name="DOE Joint Genome Institute"/>
            <consortium name="Mycorrhizal Genomics Consortium"/>
            <person name="Kohler A."/>
            <person name="Kuo A."/>
            <person name="Nagy L.G."/>
            <person name="Floudas D."/>
            <person name="Copeland A."/>
            <person name="Barry K.W."/>
            <person name="Cichocki N."/>
            <person name="Veneault-Fourrey C."/>
            <person name="LaButti K."/>
            <person name="Lindquist E.A."/>
            <person name="Lipzen A."/>
            <person name="Lundell T."/>
            <person name="Morin E."/>
            <person name="Murat C."/>
            <person name="Riley R."/>
            <person name="Ohm R."/>
            <person name="Sun H."/>
            <person name="Tunlid A."/>
            <person name="Henrissat B."/>
            <person name="Grigoriev I.V."/>
            <person name="Hibbett D.S."/>
            <person name="Martin F."/>
        </authorList>
    </citation>
    <scope>NUCLEOTIDE SEQUENCE [LARGE SCALE GENOMIC DNA]</scope>
    <source>
        <strain evidence="2 3">MD-312</strain>
    </source>
</reference>
<proteinExistence type="predicted"/>
<evidence type="ECO:0000256" key="1">
    <source>
        <dbReference type="SAM" id="MobiDB-lite"/>
    </source>
</evidence>
<name>A0A0C9W8S6_9AGAM</name>
<dbReference type="AlphaFoldDB" id="A0A0C9W8S6"/>
<gene>
    <name evidence="2" type="ORF">HYDPIDRAFT_112489</name>
</gene>
<dbReference type="Proteomes" id="UP000053820">
    <property type="component" value="Unassembled WGS sequence"/>
</dbReference>
<accession>A0A0C9W8S6</accession>
<evidence type="ECO:0000313" key="2">
    <source>
        <dbReference type="EMBL" id="KIJ63988.1"/>
    </source>
</evidence>